<feature type="region of interest" description="Disordered" evidence="1">
    <location>
        <begin position="44"/>
        <end position="65"/>
    </location>
</feature>
<proteinExistence type="predicted"/>
<evidence type="ECO:0000256" key="1">
    <source>
        <dbReference type="SAM" id="MobiDB-lite"/>
    </source>
</evidence>
<name>A0A0F9T4N2_9ZZZZ</name>
<gene>
    <name evidence="2" type="ORF">LCGC14_0394540</name>
</gene>
<protein>
    <submittedName>
        <fullName evidence="2">Uncharacterized protein</fullName>
    </submittedName>
</protein>
<comment type="caution">
    <text evidence="2">The sequence shown here is derived from an EMBL/GenBank/DDBJ whole genome shotgun (WGS) entry which is preliminary data.</text>
</comment>
<sequence>MGRPLDLFDVPENTKEAEPAKAVAPPQEHRATVTVEVVNRGGRRGRWSVDWGRPPTVRPEGADGASKAGFEAQAAINYMLQIARDKIALTREAERKEPTANE</sequence>
<feature type="region of interest" description="Disordered" evidence="1">
    <location>
        <begin position="1"/>
        <end position="29"/>
    </location>
</feature>
<evidence type="ECO:0000313" key="2">
    <source>
        <dbReference type="EMBL" id="KKN74114.1"/>
    </source>
</evidence>
<organism evidence="2">
    <name type="scientific">marine sediment metagenome</name>
    <dbReference type="NCBI Taxonomy" id="412755"/>
    <lineage>
        <taxon>unclassified sequences</taxon>
        <taxon>metagenomes</taxon>
        <taxon>ecological metagenomes</taxon>
    </lineage>
</organism>
<reference evidence="2" key="1">
    <citation type="journal article" date="2015" name="Nature">
        <title>Complex archaea that bridge the gap between prokaryotes and eukaryotes.</title>
        <authorList>
            <person name="Spang A."/>
            <person name="Saw J.H."/>
            <person name="Jorgensen S.L."/>
            <person name="Zaremba-Niedzwiedzka K."/>
            <person name="Martijn J."/>
            <person name="Lind A.E."/>
            <person name="van Eijk R."/>
            <person name="Schleper C."/>
            <person name="Guy L."/>
            <person name="Ettema T.J."/>
        </authorList>
    </citation>
    <scope>NUCLEOTIDE SEQUENCE</scope>
</reference>
<dbReference type="AlphaFoldDB" id="A0A0F9T4N2"/>
<accession>A0A0F9T4N2</accession>
<dbReference type="EMBL" id="LAZR01000332">
    <property type="protein sequence ID" value="KKN74114.1"/>
    <property type="molecule type" value="Genomic_DNA"/>
</dbReference>